<comment type="caution">
    <text evidence="6">The sequence shown here is derived from an EMBL/GenBank/DDBJ whole genome shotgun (WGS) entry which is preliminary data.</text>
</comment>
<keyword evidence="7" id="KW-1185">Reference proteome</keyword>
<dbReference type="GO" id="GO:0006446">
    <property type="term" value="P:regulation of translational initiation"/>
    <property type="evidence" value="ECO:0007669"/>
    <property type="project" value="InterPro"/>
</dbReference>
<sequence>MVSASSWVRPATRTDQIENLVSGVGKCFNRNVGLLEDYLYLQIRTEQYDCLANLAILKLYQFNPDLYNPDVVINILIKALTSSPFPDFNLCISLLDDRPPSVNPDEPDPLPALLPLITTLHSLLQQCRFPAFWQLYNSDKAESLRDNYTVECVGFEDAVRDVVIRAVIPAFKRIGSDRLSSYLYLSGDDLIDYVGKLGWTIDQEGVVVIPPNADNTIVSTVVQENVQLPQLTKIITHSQNA</sequence>
<reference evidence="6" key="1">
    <citation type="submission" date="2022-07" db="EMBL/GenBank/DDBJ databases">
        <title>Genome Sequence of Physisporinus lineatus.</title>
        <authorList>
            <person name="Buettner E."/>
        </authorList>
    </citation>
    <scope>NUCLEOTIDE SEQUENCE</scope>
    <source>
        <strain evidence="6">VT162</strain>
    </source>
</reference>
<dbReference type="GO" id="GO:0016282">
    <property type="term" value="C:eukaryotic 43S preinitiation complex"/>
    <property type="evidence" value="ECO:0007669"/>
    <property type="project" value="UniProtKB-UniRule"/>
</dbReference>
<keyword evidence="2 4" id="KW-0396">Initiation factor</keyword>
<dbReference type="PROSITE" id="PS50250">
    <property type="entry name" value="PCI"/>
    <property type="match status" value="1"/>
</dbReference>
<dbReference type="SUPFAM" id="SSF46785">
    <property type="entry name" value="Winged helix' DNA-binding domain"/>
    <property type="match status" value="1"/>
</dbReference>
<evidence type="ECO:0000256" key="1">
    <source>
        <dbReference type="ARBA" id="ARBA00022490"/>
    </source>
</evidence>
<dbReference type="Gene3D" id="1.10.10.10">
    <property type="entry name" value="Winged helix-like DNA-binding domain superfamily/Winged helix DNA-binding domain"/>
    <property type="match status" value="1"/>
</dbReference>
<dbReference type="GO" id="GO:0003723">
    <property type="term" value="F:RNA binding"/>
    <property type="evidence" value="ECO:0007669"/>
    <property type="project" value="UniProtKB-UniRule"/>
</dbReference>
<dbReference type="InterPro" id="IPR016024">
    <property type="entry name" value="ARM-type_fold"/>
</dbReference>
<dbReference type="SUPFAM" id="SSF48371">
    <property type="entry name" value="ARM repeat"/>
    <property type="match status" value="1"/>
</dbReference>
<dbReference type="GO" id="GO:0003743">
    <property type="term" value="F:translation initiation factor activity"/>
    <property type="evidence" value="ECO:0007669"/>
    <property type="project" value="UniProtKB-UniRule"/>
</dbReference>
<dbReference type="InterPro" id="IPR016020">
    <property type="entry name" value="Transl_init_fac_sub12_N_euk"/>
</dbReference>
<gene>
    <name evidence="6" type="ORF">NLI96_g10997</name>
</gene>
<dbReference type="GO" id="GO:0043022">
    <property type="term" value="F:ribosome binding"/>
    <property type="evidence" value="ECO:0007669"/>
    <property type="project" value="InterPro"/>
</dbReference>
<organism evidence="6 7">
    <name type="scientific">Meripilus lineatus</name>
    <dbReference type="NCBI Taxonomy" id="2056292"/>
    <lineage>
        <taxon>Eukaryota</taxon>
        <taxon>Fungi</taxon>
        <taxon>Dikarya</taxon>
        <taxon>Basidiomycota</taxon>
        <taxon>Agaricomycotina</taxon>
        <taxon>Agaricomycetes</taxon>
        <taxon>Polyporales</taxon>
        <taxon>Meripilaceae</taxon>
        <taxon>Meripilus</taxon>
    </lineage>
</organism>
<dbReference type="Proteomes" id="UP001212997">
    <property type="component" value="Unassembled WGS sequence"/>
</dbReference>
<feature type="domain" description="PCI" evidence="5">
    <location>
        <begin position="48"/>
        <end position="225"/>
    </location>
</feature>
<comment type="similarity">
    <text evidence="4">Belongs to the eIF-3 subunit K family.</text>
</comment>
<protein>
    <recommendedName>
        <fullName evidence="4">Eukaryotic translation initiation factor 3 subunit K</fullName>
        <shortName evidence="4">eIF3k</shortName>
    </recommendedName>
    <alternativeName>
        <fullName evidence="4">eIF-3 p25</fullName>
    </alternativeName>
</protein>
<dbReference type="Gene3D" id="1.25.40.250">
    <property type="entry name" value="ARM repeat, domain 1"/>
    <property type="match status" value="1"/>
</dbReference>
<comment type="subunit">
    <text evidence="4">Component of the eukaryotic translation initiation factor 3 (eIF-3) complex.</text>
</comment>
<evidence type="ECO:0000313" key="6">
    <source>
        <dbReference type="EMBL" id="KAJ3476678.1"/>
    </source>
</evidence>
<evidence type="ECO:0000313" key="7">
    <source>
        <dbReference type="Proteomes" id="UP001212997"/>
    </source>
</evidence>
<name>A0AAD5UV04_9APHY</name>
<evidence type="ECO:0000259" key="5">
    <source>
        <dbReference type="PROSITE" id="PS50250"/>
    </source>
</evidence>
<dbReference type="HAMAP" id="MF_03010">
    <property type="entry name" value="eIF3k"/>
    <property type="match status" value="1"/>
</dbReference>
<dbReference type="AlphaFoldDB" id="A0AAD5UV04"/>
<dbReference type="EMBL" id="JANAWD010000680">
    <property type="protein sequence ID" value="KAJ3476678.1"/>
    <property type="molecule type" value="Genomic_DNA"/>
</dbReference>
<evidence type="ECO:0000256" key="2">
    <source>
        <dbReference type="ARBA" id="ARBA00022540"/>
    </source>
</evidence>
<dbReference type="GO" id="GO:0005852">
    <property type="term" value="C:eukaryotic translation initiation factor 3 complex"/>
    <property type="evidence" value="ECO:0007669"/>
    <property type="project" value="UniProtKB-UniRule"/>
</dbReference>
<proteinExistence type="inferred from homology"/>
<keyword evidence="3 4" id="KW-0648">Protein biosynthesis</keyword>
<dbReference type="InterPro" id="IPR000717">
    <property type="entry name" value="PCI_dom"/>
</dbReference>
<comment type="subcellular location">
    <subcellularLocation>
        <location evidence="4">Cytoplasm</location>
    </subcellularLocation>
</comment>
<evidence type="ECO:0000256" key="4">
    <source>
        <dbReference type="HAMAP-Rule" id="MF_03010"/>
    </source>
</evidence>
<dbReference type="PANTHER" id="PTHR13022:SF0">
    <property type="entry name" value="EUKARYOTIC TRANSLATION INITIATION FACTOR 3 SUBUNIT K"/>
    <property type="match status" value="1"/>
</dbReference>
<dbReference type="InterPro" id="IPR009374">
    <property type="entry name" value="eIF3k"/>
</dbReference>
<dbReference type="GO" id="GO:0033290">
    <property type="term" value="C:eukaryotic 48S preinitiation complex"/>
    <property type="evidence" value="ECO:0007669"/>
    <property type="project" value="UniProtKB-UniRule"/>
</dbReference>
<dbReference type="GO" id="GO:0001732">
    <property type="term" value="P:formation of cytoplasmic translation initiation complex"/>
    <property type="evidence" value="ECO:0007669"/>
    <property type="project" value="UniProtKB-UniRule"/>
</dbReference>
<accession>A0AAD5UV04</accession>
<dbReference type="PANTHER" id="PTHR13022">
    <property type="entry name" value="EUKARYOTIC TRANSLATION INITIATION FACTOR 3 SUBUNIT 11"/>
    <property type="match status" value="1"/>
</dbReference>
<dbReference type="InterPro" id="IPR036390">
    <property type="entry name" value="WH_DNA-bd_sf"/>
</dbReference>
<comment type="function">
    <text evidence="4">Component of the eukaryotic translation initiation factor 3 (eIF-3) complex, which is involved in protein synthesis of a specialized repertoire of mRNAs and, together with other initiation factors, stimulates binding of mRNA and methionyl-tRNAi to the 40S ribosome. The eIF-3 complex specifically targets and initiates translation of a subset of mRNAs involved in cell proliferation.</text>
</comment>
<evidence type="ECO:0000256" key="3">
    <source>
        <dbReference type="ARBA" id="ARBA00022917"/>
    </source>
</evidence>
<dbReference type="Pfam" id="PF10075">
    <property type="entry name" value="CSN8_PSD8_EIF3K"/>
    <property type="match status" value="1"/>
</dbReference>
<dbReference type="InterPro" id="IPR036388">
    <property type="entry name" value="WH-like_DNA-bd_sf"/>
</dbReference>
<dbReference type="InterPro" id="IPR033464">
    <property type="entry name" value="CSN8_PSD8_EIF3K"/>
</dbReference>
<keyword evidence="1 4" id="KW-0963">Cytoplasm</keyword>